<accession>A0A0N4XS19</accession>
<dbReference type="Pfam" id="PF04627">
    <property type="entry name" value="ATP-synt_Eps"/>
    <property type="match status" value="1"/>
</dbReference>
<comment type="similarity">
    <text evidence="1">Belongs to the eukaryotic ATPase epsilon family.</text>
</comment>
<sequence length="53" mass="5822">MVAWRAAGINYVRFSQIAAAVTKQCTKTGGTKKAYVPTTFLKVSYLGDFNLSF</sequence>
<dbReference type="GO" id="GO:0046933">
    <property type="term" value="F:proton-transporting ATP synthase activity, rotational mechanism"/>
    <property type="evidence" value="ECO:0007669"/>
    <property type="project" value="InterPro"/>
</dbReference>
<dbReference type="Proteomes" id="UP000271162">
    <property type="component" value="Unassembled WGS sequence"/>
</dbReference>
<reference evidence="2 3" key="2">
    <citation type="submission" date="2018-11" db="EMBL/GenBank/DDBJ databases">
        <authorList>
            <consortium name="Pathogen Informatics"/>
        </authorList>
    </citation>
    <scope>NUCLEOTIDE SEQUENCE [LARGE SCALE GENOMIC DNA]</scope>
</reference>
<evidence type="ECO:0000256" key="1">
    <source>
        <dbReference type="ARBA" id="ARBA00009502"/>
    </source>
</evidence>
<dbReference type="EMBL" id="UYSL01012436">
    <property type="protein sequence ID" value="VDL68908.1"/>
    <property type="molecule type" value="Genomic_DNA"/>
</dbReference>
<dbReference type="WBParaSite" id="NBR_0000532101-mRNA-1">
    <property type="protein sequence ID" value="NBR_0000532101-mRNA-1"/>
    <property type="gene ID" value="NBR_0000532101"/>
</dbReference>
<dbReference type="STRING" id="27835.A0A0N4XS19"/>
<evidence type="ECO:0000313" key="4">
    <source>
        <dbReference type="WBParaSite" id="NBR_0000532101-mRNA-1"/>
    </source>
</evidence>
<dbReference type="Gene3D" id="1.10.1620.20">
    <property type="entry name" value="ATP synthase, F1 complex, epsilon subunit superfamily, mitochondrial"/>
    <property type="match status" value="1"/>
</dbReference>
<protein>
    <submittedName>
        <fullName evidence="4">Transposase</fullName>
    </submittedName>
</protein>
<dbReference type="GO" id="GO:0005743">
    <property type="term" value="C:mitochondrial inner membrane"/>
    <property type="evidence" value="ECO:0007669"/>
    <property type="project" value="InterPro"/>
</dbReference>
<dbReference type="AlphaFoldDB" id="A0A0N4XS19"/>
<dbReference type="GO" id="GO:0045259">
    <property type="term" value="C:proton-transporting ATP synthase complex"/>
    <property type="evidence" value="ECO:0007669"/>
    <property type="project" value="InterPro"/>
</dbReference>
<reference evidence="4" key="1">
    <citation type="submission" date="2017-02" db="UniProtKB">
        <authorList>
            <consortium name="WormBaseParasite"/>
        </authorList>
    </citation>
    <scope>IDENTIFICATION</scope>
</reference>
<evidence type="ECO:0000313" key="3">
    <source>
        <dbReference type="Proteomes" id="UP000271162"/>
    </source>
</evidence>
<proteinExistence type="inferred from homology"/>
<dbReference type="InterPro" id="IPR006721">
    <property type="entry name" value="ATP_synth_F1_esu_mt"/>
</dbReference>
<name>A0A0N4XS19_NIPBR</name>
<organism evidence="4">
    <name type="scientific">Nippostrongylus brasiliensis</name>
    <name type="common">Rat hookworm</name>
    <dbReference type="NCBI Taxonomy" id="27835"/>
    <lineage>
        <taxon>Eukaryota</taxon>
        <taxon>Metazoa</taxon>
        <taxon>Ecdysozoa</taxon>
        <taxon>Nematoda</taxon>
        <taxon>Chromadorea</taxon>
        <taxon>Rhabditida</taxon>
        <taxon>Rhabditina</taxon>
        <taxon>Rhabditomorpha</taxon>
        <taxon>Strongyloidea</taxon>
        <taxon>Heligmosomidae</taxon>
        <taxon>Nippostrongylus</taxon>
    </lineage>
</organism>
<dbReference type="SUPFAM" id="SSF48690">
    <property type="entry name" value="Epsilon subunit of mitochondrial F1F0-ATP synthase"/>
    <property type="match status" value="1"/>
</dbReference>
<gene>
    <name evidence="2" type="ORF">NBR_LOCUS5319</name>
</gene>
<keyword evidence="3" id="KW-1185">Reference proteome</keyword>
<evidence type="ECO:0000313" key="2">
    <source>
        <dbReference type="EMBL" id="VDL68908.1"/>
    </source>
</evidence>
<dbReference type="InterPro" id="IPR036742">
    <property type="entry name" value="ATP_synth_F1_esu_sf_mt"/>
</dbReference>